<name>A0ABM4VKU7_COFAR</name>
<gene>
    <name evidence="4" type="primary">LOC113705545</name>
</gene>
<sequence>MRWIVVCQRRLAQLCPKFKQALNVCVYIYVEETDEARKRFPNAKSISSAQFFGDQNKVNDMGTSVSLQKFSGSNAISSADLFGQQCNNSSVDVTAGDPIDWLKLQAQQDFSSFKIMAGETWKKLSSLASTLMSNLQEEMSNLQERILR</sequence>
<organism evidence="3 4">
    <name type="scientific">Coffea arabica</name>
    <name type="common">Arabian coffee</name>
    <dbReference type="NCBI Taxonomy" id="13443"/>
    <lineage>
        <taxon>Eukaryota</taxon>
        <taxon>Viridiplantae</taxon>
        <taxon>Streptophyta</taxon>
        <taxon>Embryophyta</taxon>
        <taxon>Tracheophyta</taxon>
        <taxon>Spermatophyta</taxon>
        <taxon>Magnoliopsida</taxon>
        <taxon>eudicotyledons</taxon>
        <taxon>Gunneridae</taxon>
        <taxon>Pentapetalae</taxon>
        <taxon>asterids</taxon>
        <taxon>lamiids</taxon>
        <taxon>Gentianales</taxon>
        <taxon>Rubiaceae</taxon>
        <taxon>Ixoroideae</taxon>
        <taxon>Gardenieae complex</taxon>
        <taxon>Bertiereae - Coffeeae clade</taxon>
        <taxon>Coffeeae</taxon>
        <taxon>Coffea</taxon>
    </lineage>
</organism>
<dbReference type="RefSeq" id="XP_071920157.1">
    <property type="nucleotide sequence ID" value="XM_072064056.1"/>
</dbReference>
<dbReference type="PANTHER" id="PTHR45686">
    <property type="entry name" value="ADP-RIBOSYLATION FACTOR GTPASE ACTIVATING PROTEIN 3, ISOFORM H-RELATED"/>
    <property type="match status" value="1"/>
</dbReference>
<keyword evidence="1" id="KW-0479">Metal-binding</keyword>
<dbReference type="Proteomes" id="UP001652660">
    <property type="component" value="Chromosome 8c"/>
</dbReference>
<reference evidence="4" key="1">
    <citation type="submission" date="2025-08" db="UniProtKB">
        <authorList>
            <consortium name="RefSeq"/>
        </authorList>
    </citation>
    <scope>IDENTIFICATION</scope>
    <source>
        <tissue evidence="4">Leaves</tissue>
    </source>
</reference>
<evidence type="ECO:0000313" key="4">
    <source>
        <dbReference type="RefSeq" id="XP_071920157.1"/>
    </source>
</evidence>
<dbReference type="GeneID" id="113705545"/>
<evidence type="ECO:0000256" key="2">
    <source>
        <dbReference type="ARBA" id="ARBA00022833"/>
    </source>
</evidence>
<accession>A0ABM4VKU7</accession>
<evidence type="ECO:0000256" key="1">
    <source>
        <dbReference type="ARBA" id="ARBA00022723"/>
    </source>
</evidence>
<protein>
    <submittedName>
        <fullName evidence="4">Probable ADP-ribosylation factor GTPase-activating protein AGD8 isoform X1</fullName>
    </submittedName>
</protein>
<keyword evidence="2" id="KW-0862">Zinc</keyword>
<keyword evidence="3" id="KW-1185">Reference proteome</keyword>
<evidence type="ECO:0000313" key="3">
    <source>
        <dbReference type="Proteomes" id="UP001652660"/>
    </source>
</evidence>
<dbReference type="PANTHER" id="PTHR45686:SF4">
    <property type="entry name" value="ADP-RIBOSYLATION FACTOR GTPASE ACTIVATING PROTEIN 3, ISOFORM H"/>
    <property type="match status" value="1"/>
</dbReference>
<proteinExistence type="predicted"/>